<dbReference type="PANTHER" id="PTHR37813:SF1">
    <property type="entry name" value="FELS-2 PROPHAGE PROTEIN"/>
    <property type="match status" value="1"/>
</dbReference>
<accession>A0A0F9KAL5</accession>
<dbReference type="Pfam" id="PF10145">
    <property type="entry name" value="PhageMin_Tail"/>
    <property type="match status" value="1"/>
</dbReference>
<sequence>MARTVTTLTAILQMNNTRFKKGLSGSQRALKHFQRQVKMVGASLGALFGVALIGRGFREITGIMIDFDAAMADVRAISQATNKQFELLRDNAKRLGETTLFTAVQVAGLEKVYAKLGFSTKEILEVSKATIQLATAVGADLAQAAEVAGATLRALGLATSQTQRVVDVMGASFTQSALDIVRYAESMKFVAPAARAANIS</sequence>
<feature type="domain" description="Phage tail tape measure protein" evidence="2">
    <location>
        <begin position="89"/>
        <end position="200"/>
    </location>
</feature>
<evidence type="ECO:0000256" key="1">
    <source>
        <dbReference type="ARBA" id="ARBA00022612"/>
    </source>
</evidence>
<dbReference type="InterPro" id="IPR010090">
    <property type="entry name" value="Phage_tape_meas"/>
</dbReference>
<reference evidence="3" key="1">
    <citation type="journal article" date="2015" name="Nature">
        <title>Complex archaea that bridge the gap between prokaryotes and eukaryotes.</title>
        <authorList>
            <person name="Spang A."/>
            <person name="Saw J.H."/>
            <person name="Jorgensen S.L."/>
            <person name="Zaremba-Niedzwiedzka K."/>
            <person name="Martijn J."/>
            <person name="Lind A.E."/>
            <person name="van Eijk R."/>
            <person name="Schleper C."/>
            <person name="Guy L."/>
            <person name="Ettema T.J."/>
        </authorList>
    </citation>
    <scope>NUCLEOTIDE SEQUENCE</scope>
</reference>
<feature type="non-terminal residue" evidence="3">
    <location>
        <position position="200"/>
    </location>
</feature>
<protein>
    <recommendedName>
        <fullName evidence="2">Phage tail tape measure protein domain-containing protein</fullName>
    </recommendedName>
</protein>
<evidence type="ECO:0000259" key="2">
    <source>
        <dbReference type="Pfam" id="PF10145"/>
    </source>
</evidence>
<dbReference type="NCBIfam" id="TIGR01760">
    <property type="entry name" value="tape_meas_TP901"/>
    <property type="match status" value="1"/>
</dbReference>
<comment type="caution">
    <text evidence="3">The sequence shown here is derived from an EMBL/GenBank/DDBJ whole genome shotgun (WGS) entry which is preliminary data.</text>
</comment>
<name>A0A0F9KAL5_9ZZZZ</name>
<dbReference type="AlphaFoldDB" id="A0A0F9KAL5"/>
<dbReference type="EMBL" id="LAZR01009587">
    <property type="protein sequence ID" value="KKM71726.1"/>
    <property type="molecule type" value="Genomic_DNA"/>
</dbReference>
<gene>
    <name evidence="3" type="ORF">LCGC14_1427820</name>
</gene>
<evidence type="ECO:0000313" key="3">
    <source>
        <dbReference type="EMBL" id="KKM71726.1"/>
    </source>
</evidence>
<organism evidence="3">
    <name type="scientific">marine sediment metagenome</name>
    <dbReference type="NCBI Taxonomy" id="412755"/>
    <lineage>
        <taxon>unclassified sequences</taxon>
        <taxon>metagenomes</taxon>
        <taxon>ecological metagenomes</taxon>
    </lineage>
</organism>
<proteinExistence type="predicted"/>
<dbReference type="PANTHER" id="PTHR37813">
    <property type="entry name" value="FELS-2 PROPHAGE PROTEIN"/>
    <property type="match status" value="1"/>
</dbReference>
<keyword evidence="1" id="KW-1188">Viral release from host cell</keyword>